<feature type="compositionally biased region" description="Basic and acidic residues" evidence="5">
    <location>
        <begin position="140"/>
        <end position="150"/>
    </location>
</feature>
<feature type="region of interest" description="Disordered" evidence="5">
    <location>
        <begin position="1"/>
        <end position="34"/>
    </location>
</feature>
<feature type="compositionally biased region" description="Acidic residues" evidence="5">
    <location>
        <begin position="21"/>
        <end position="34"/>
    </location>
</feature>
<evidence type="ECO:0000256" key="5">
    <source>
        <dbReference type="SAM" id="MobiDB-lite"/>
    </source>
</evidence>
<evidence type="ECO:0000256" key="2">
    <source>
        <dbReference type="ARBA" id="ARBA00022771"/>
    </source>
</evidence>
<dbReference type="SMART" id="SM00547">
    <property type="entry name" value="ZnF_RBZ"/>
    <property type="match status" value="1"/>
</dbReference>
<proteinExistence type="predicted"/>
<feature type="compositionally biased region" description="Basic and acidic residues" evidence="5">
    <location>
        <begin position="7"/>
        <end position="20"/>
    </location>
</feature>
<protein>
    <submittedName>
        <fullName evidence="8">RanBP2-type domain-containing protein</fullName>
    </submittedName>
</protein>
<keyword evidence="3" id="KW-0862">Zinc</keyword>
<evidence type="ECO:0000256" key="1">
    <source>
        <dbReference type="ARBA" id="ARBA00022723"/>
    </source>
</evidence>
<name>A0A914XWH2_9BILA</name>
<dbReference type="GO" id="GO:0003677">
    <property type="term" value="F:DNA binding"/>
    <property type="evidence" value="ECO:0007669"/>
    <property type="project" value="TreeGrafter"/>
</dbReference>
<dbReference type="WBParaSite" id="PSU_v2.g11579.t1">
    <property type="protein sequence ID" value="PSU_v2.g11579.t1"/>
    <property type="gene ID" value="PSU_v2.g11579"/>
</dbReference>
<accession>A0A914XWH2</accession>
<dbReference type="InterPro" id="IPR036443">
    <property type="entry name" value="Znf_RanBP2_sf"/>
</dbReference>
<keyword evidence="2 4" id="KW-0863">Zinc-finger</keyword>
<dbReference type="GO" id="GO:0045893">
    <property type="term" value="P:positive regulation of DNA-templated transcription"/>
    <property type="evidence" value="ECO:0007669"/>
    <property type="project" value="InterPro"/>
</dbReference>
<evidence type="ECO:0000256" key="3">
    <source>
        <dbReference type="ARBA" id="ARBA00022833"/>
    </source>
</evidence>
<evidence type="ECO:0000313" key="7">
    <source>
        <dbReference type="Proteomes" id="UP000887577"/>
    </source>
</evidence>
<evidence type="ECO:0000313" key="8">
    <source>
        <dbReference type="WBParaSite" id="PSU_v2.g11579.t1"/>
    </source>
</evidence>
<organism evidence="7 8">
    <name type="scientific">Panagrolaimus superbus</name>
    <dbReference type="NCBI Taxonomy" id="310955"/>
    <lineage>
        <taxon>Eukaryota</taxon>
        <taxon>Metazoa</taxon>
        <taxon>Ecdysozoa</taxon>
        <taxon>Nematoda</taxon>
        <taxon>Chromadorea</taxon>
        <taxon>Rhabditida</taxon>
        <taxon>Tylenchina</taxon>
        <taxon>Panagrolaimomorpha</taxon>
        <taxon>Panagrolaimoidea</taxon>
        <taxon>Panagrolaimidae</taxon>
        <taxon>Panagrolaimus</taxon>
    </lineage>
</organism>
<dbReference type="Proteomes" id="UP000887577">
    <property type="component" value="Unplaced"/>
</dbReference>
<dbReference type="InterPro" id="IPR039958">
    <property type="entry name" value="RYBP/YAF2"/>
</dbReference>
<dbReference type="AlphaFoldDB" id="A0A914XWH2"/>
<dbReference type="SUPFAM" id="SSF90209">
    <property type="entry name" value="Ran binding protein zinc finger-like"/>
    <property type="match status" value="1"/>
</dbReference>
<evidence type="ECO:0000259" key="6">
    <source>
        <dbReference type="PROSITE" id="PS50199"/>
    </source>
</evidence>
<evidence type="ECO:0000256" key="4">
    <source>
        <dbReference type="PROSITE-ProRule" id="PRU00322"/>
    </source>
</evidence>
<dbReference type="GO" id="GO:0008270">
    <property type="term" value="F:zinc ion binding"/>
    <property type="evidence" value="ECO:0007669"/>
    <property type="project" value="UniProtKB-KW"/>
</dbReference>
<feature type="compositionally biased region" description="Basic and acidic residues" evidence="5">
    <location>
        <begin position="223"/>
        <end position="241"/>
    </location>
</feature>
<dbReference type="Gene3D" id="4.10.1060.10">
    <property type="entry name" value="Zinc finger, RanBP2-type"/>
    <property type="match status" value="1"/>
</dbReference>
<dbReference type="InterPro" id="IPR001876">
    <property type="entry name" value="Znf_RanBP2"/>
</dbReference>
<dbReference type="PANTHER" id="PTHR12920:SF4">
    <property type="entry name" value="GEO03726P1"/>
    <property type="match status" value="1"/>
</dbReference>
<dbReference type="PANTHER" id="PTHR12920">
    <property type="entry name" value="RYBP AND YAF2-RELATED"/>
    <property type="match status" value="1"/>
</dbReference>
<reference evidence="8" key="1">
    <citation type="submission" date="2022-11" db="UniProtKB">
        <authorList>
            <consortium name="WormBaseParasite"/>
        </authorList>
    </citation>
    <scope>IDENTIFICATION</scope>
</reference>
<feature type="compositionally biased region" description="Basic residues" evidence="5">
    <location>
        <begin position="242"/>
        <end position="260"/>
    </location>
</feature>
<dbReference type="PROSITE" id="PS01358">
    <property type="entry name" value="ZF_RANBP2_1"/>
    <property type="match status" value="1"/>
</dbReference>
<feature type="region of interest" description="Disordered" evidence="5">
    <location>
        <begin position="81"/>
        <end position="150"/>
    </location>
</feature>
<feature type="domain" description="RanBP2-type" evidence="6">
    <location>
        <begin position="33"/>
        <end position="62"/>
    </location>
</feature>
<dbReference type="Pfam" id="PF00641">
    <property type="entry name" value="Zn_ribbon_RanBP"/>
    <property type="match status" value="1"/>
</dbReference>
<dbReference type="GO" id="GO:0005634">
    <property type="term" value="C:nucleus"/>
    <property type="evidence" value="ECO:0007669"/>
    <property type="project" value="TreeGrafter"/>
</dbReference>
<dbReference type="GO" id="GO:0003712">
    <property type="term" value="F:transcription coregulator activity"/>
    <property type="evidence" value="ECO:0007669"/>
    <property type="project" value="TreeGrafter"/>
</dbReference>
<feature type="region of interest" description="Disordered" evidence="5">
    <location>
        <begin position="223"/>
        <end position="307"/>
    </location>
</feature>
<sequence>MSKKSKKSGEKPLKLKKTEVTDESDVEPEEYDPQDSWDCTVCTFKNRFEAFKCEICDTRKGTSTRKPRVNSNVVQQQALVQSLAMDKAHKRQRLSTRGHTPDSLEAGPSSIGNNGKRESSVSSNIAGNIPDIGSPSSTSSRDKDAAEAALQKREKLRDSLIFRDSAKKYDVIDDDSGATITITSYKGRNNEKELRFLNALKEVEKLQAAQIEKVEKARAEYANQRKEFEEHRAKNRAEKALKPKKPKKIKKPKALKKPPKVLKTPKSSTALKTPATRGRPPSGKTPKSAGSTRGGKTTTPGSSKKKQ</sequence>
<dbReference type="PROSITE" id="PS50199">
    <property type="entry name" value="ZF_RANBP2_2"/>
    <property type="match status" value="1"/>
</dbReference>
<keyword evidence="7" id="KW-1185">Reference proteome</keyword>
<feature type="compositionally biased region" description="Low complexity" evidence="5">
    <location>
        <begin position="290"/>
        <end position="307"/>
    </location>
</feature>
<keyword evidence="1" id="KW-0479">Metal-binding</keyword>